<organism evidence="2 3">
    <name type="scientific">Octopus vulgaris</name>
    <name type="common">Common octopus</name>
    <dbReference type="NCBI Taxonomy" id="6645"/>
    <lineage>
        <taxon>Eukaryota</taxon>
        <taxon>Metazoa</taxon>
        <taxon>Spiralia</taxon>
        <taxon>Lophotrochozoa</taxon>
        <taxon>Mollusca</taxon>
        <taxon>Cephalopoda</taxon>
        <taxon>Coleoidea</taxon>
        <taxon>Octopodiformes</taxon>
        <taxon>Octopoda</taxon>
        <taxon>Incirrata</taxon>
        <taxon>Octopodidae</taxon>
        <taxon>Octopus</taxon>
    </lineage>
</organism>
<dbReference type="AlphaFoldDB" id="A0AA36EZG4"/>
<evidence type="ECO:0000313" key="3">
    <source>
        <dbReference type="Proteomes" id="UP001162480"/>
    </source>
</evidence>
<dbReference type="Proteomes" id="UP001162480">
    <property type="component" value="Chromosome 2"/>
</dbReference>
<sequence length="92" mass="10611">MSQFGSHWSFRLLISKSGEAMLYWLMTIFLKSFYFIHNYTSILSVYRDVVGAVIIDITTIFRHFTRSSTAQRESITRVISDLVLALVLLSLS</sequence>
<keyword evidence="1" id="KW-0472">Membrane</keyword>
<keyword evidence="1" id="KW-1133">Transmembrane helix</keyword>
<name>A0AA36EZG4_OCTVU</name>
<gene>
    <name evidence="2" type="ORF">OCTVUL_1B028721</name>
</gene>
<keyword evidence="1" id="KW-0812">Transmembrane</keyword>
<evidence type="ECO:0000256" key="1">
    <source>
        <dbReference type="SAM" id="Phobius"/>
    </source>
</evidence>
<accession>A0AA36EZG4</accession>
<keyword evidence="3" id="KW-1185">Reference proteome</keyword>
<evidence type="ECO:0000313" key="2">
    <source>
        <dbReference type="EMBL" id="CAI9717860.1"/>
    </source>
</evidence>
<protein>
    <submittedName>
        <fullName evidence="2">Uncharacterized protein</fullName>
    </submittedName>
</protein>
<proteinExistence type="predicted"/>
<reference evidence="2" key="1">
    <citation type="submission" date="2023-08" db="EMBL/GenBank/DDBJ databases">
        <authorList>
            <person name="Alioto T."/>
            <person name="Alioto T."/>
            <person name="Gomez Garrido J."/>
        </authorList>
    </citation>
    <scope>NUCLEOTIDE SEQUENCE</scope>
</reference>
<dbReference type="EMBL" id="OX597815">
    <property type="protein sequence ID" value="CAI9717860.1"/>
    <property type="molecule type" value="Genomic_DNA"/>
</dbReference>
<feature type="transmembrane region" description="Helical" evidence="1">
    <location>
        <begin position="21"/>
        <end position="39"/>
    </location>
</feature>